<sequence length="399" mass="43753">MFEQLKPVPQDPILSLLADYRADTHPHKLDLGIGVYKDEQGNTPIMRAVKEAEHRLLTTEKSKSYTTPAGTDEYNQLARALVFGADHAALRDQRVVSAQTPGGCGALRMGAEFLHGCNQKSRVWVSLPTWANHAPLLAGAGLEIVEYPYYDYATHGIQFEAMLEALEQASAGDFVLLHGCCHNPSGADLNREQWHAVADLMARKGLIPFVDMAYQGLGNGLDQDAFGVRMLAERFPEMLVATSCSKNVGLYRERTGTLFIVAANRAEAQTAGSQLFSKIRSHYSMPPAHGAAIVETILADAGLTASWEYELAAMRERIQGLRQQLVAAIAASGIDGDFAFIQQQFGMFSFLGITPLQVEQLRQDYSIYMINSSRMNIAGLNQGSMDYFVSALTEVLSAR</sequence>
<comment type="similarity">
    <text evidence="2">Belongs to the class-I pyridoxal-phosphate-dependent aminotransferase family.</text>
</comment>
<dbReference type="OrthoDB" id="9766445at2"/>
<dbReference type="STRING" id="355243.SAMN03080615_00902"/>
<accession>A0A1H9EHG6</accession>
<dbReference type="Gene3D" id="3.90.1150.10">
    <property type="entry name" value="Aspartate Aminotransferase, domain 1"/>
    <property type="match status" value="1"/>
</dbReference>
<comment type="cofactor">
    <cofactor evidence="1">
        <name>pyridoxal 5'-phosphate</name>
        <dbReference type="ChEBI" id="CHEBI:597326"/>
    </cofactor>
</comment>
<keyword evidence="5 8" id="KW-0808">Transferase</keyword>
<dbReference type="SUPFAM" id="SSF53383">
    <property type="entry name" value="PLP-dependent transferases"/>
    <property type="match status" value="1"/>
</dbReference>
<evidence type="ECO:0000256" key="3">
    <source>
        <dbReference type="ARBA" id="ARBA00011738"/>
    </source>
</evidence>
<dbReference type="PANTHER" id="PTHR11879">
    <property type="entry name" value="ASPARTATE AMINOTRANSFERASE"/>
    <property type="match status" value="1"/>
</dbReference>
<dbReference type="RefSeq" id="WP_091354577.1">
    <property type="nucleotide sequence ID" value="NZ_AP025284.1"/>
</dbReference>
<dbReference type="GO" id="GO:0033585">
    <property type="term" value="P:L-phenylalanine biosynthetic process from chorismate via phenylpyruvate"/>
    <property type="evidence" value="ECO:0007669"/>
    <property type="project" value="TreeGrafter"/>
</dbReference>
<dbReference type="PANTHER" id="PTHR11879:SF22">
    <property type="entry name" value="ASPARTATE AMINOTRANSFERASE, MITOCHONDRIAL"/>
    <property type="match status" value="1"/>
</dbReference>
<comment type="subunit">
    <text evidence="3">Homodimer.</text>
</comment>
<evidence type="ECO:0000256" key="6">
    <source>
        <dbReference type="ARBA" id="ARBA00022898"/>
    </source>
</evidence>
<dbReference type="Pfam" id="PF00155">
    <property type="entry name" value="Aminotran_1_2"/>
    <property type="match status" value="1"/>
</dbReference>
<keyword evidence="9" id="KW-1185">Reference proteome</keyword>
<evidence type="ECO:0000259" key="7">
    <source>
        <dbReference type="Pfam" id="PF00155"/>
    </source>
</evidence>
<dbReference type="FunFam" id="3.40.640.10:FF:000066">
    <property type="entry name" value="Aspartate aminotransferase"/>
    <property type="match status" value="1"/>
</dbReference>
<dbReference type="GO" id="GO:0042802">
    <property type="term" value="F:identical protein binding"/>
    <property type="evidence" value="ECO:0007669"/>
    <property type="project" value="TreeGrafter"/>
</dbReference>
<dbReference type="InterPro" id="IPR004839">
    <property type="entry name" value="Aminotransferase_I/II_large"/>
</dbReference>
<dbReference type="NCBIfam" id="NF006719">
    <property type="entry name" value="PRK09257.1"/>
    <property type="match status" value="1"/>
</dbReference>
<keyword evidence="6" id="KW-0663">Pyridoxal phosphate</keyword>
<name>A0A1H9EHG6_9GAMM</name>
<dbReference type="Proteomes" id="UP000198749">
    <property type="component" value="Unassembled WGS sequence"/>
</dbReference>
<reference evidence="9" key="1">
    <citation type="submission" date="2016-10" db="EMBL/GenBank/DDBJ databases">
        <authorList>
            <person name="Varghese N."/>
            <person name="Submissions S."/>
        </authorList>
    </citation>
    <scope>NUCLEOTIDE SEQUENCE [LARGE SCALE GENOMIC DNA]</scope>
    <source>
        <strain evidence="9">DSM 18887</strain>
    </source>
</reference>
<evidence type="ECO:0000256" key="1">
    <source>
        <dbReference type="ARBA" id="ARBA00001933"/>
    </source>
</evidence>
<dbReference type="InterPro" id="IPR015421">
    <property type="entry name" value="PyrdxlP-dep_Trfase_major"/>
</dbReference>
<dbReference type="GO" id="GO:0005829">
    <property type="term" value="C:cytosol"/>
    <property type="evidence" value="ECO:0007669"/>
    <property type="project" value="TreeGrafter"/>
</dbReference>
<proteinExistence type="inferred from homology"/>
<feature type="domain" description="Aminotransferase class I/classII large" evidence="7">
    <location>
        <begin position="27"/>
        <end position="392"/>
    </location>
</feature>
<evidence type="ECO:0000256" key="2">
    <source>
        <dbReference type="ARBA" id="ARBA00007441"/>
    </source>
</evidence>
<dbReference type="CDD" id="cd00609">
    <property type="entry name" value="AAT_like"/>
    <property type="match status" value="1"/>
</dbReference>
<dbReference type="GO" id="GO:0030170">
    <property type="term" value="F:pyridoxal phosphate binding"/>
    <property type="evidence" value="ECO:0007669"/>
    <property type="project" value="InterPro"/>
</dbReference>
<dbReference type="InterPro" id="IPR015424">
    <property type="entry name" value="PyrdxlP-dep_Trfase"/>
</dbReference>
<organism evidence="8 9">
    <name type="scientific">Amphritea atlantica</name>
    <dbReference type="NCBI Taxonomy" id="355243"/>
    <lineage>
        <taxon>Bacteria</taxon>
        <taxon>Pseudomonadati</taxon>
        <taxon>Pseudomonadota</taxon>
        <taxon>Gammaproteobacteria</taxon>
        <taxon>Oceanospirillales</taxon>
        <taxon>Oceanospirillaceae</taxon>
        <taxon>Amphritea</taxon>
    </lineage>
</organism>
<keyword evidence="4 8" id="KW-0032">Aminotransferase</keyword>
<dbReference type="EMBL" id="FOGB01000002">
    <property type="protein sequence ID" value="SEQ25075.1"/>
    <property type="molecule type" value="Genomic_DNA"/>
</dbReference>
<dbReference type="PRINTS" id="PR00799">
    <property type="entry name" value="TRANSAMINASE"/>
</dbReference>
<dbReference type="InterPro" id="IPR015422">
    <property type="entry name" value="PyrdxlP-dep_Trfase_small"/>
</dbReference>
<evidence type="ECO:0000256" key="4">
    <source>
        <dbReference type="ARBA" id="ARBA00022576"/>
    </source>
</evidence>
<protein>
    <submittedName>
        <fullName evidence="8">Aspartate aminotransferase</fullName>
    </submittedName>
</protein>
<dbReference type="GO" id="GO:0004838">
    <property type="term" value="F:L-tyrosine-2-oxoglutarate transaminase activity"/>
    <property type="evidence" value="ECO:0007669"/>
    <property type="project" value="TreeGrafter"/>
</dbReference>
<dbReference type="GO" id="GO:0004069">
    <property type="term" value="F:L-aspartate:2-oxoglutarate aminotransferase activity"/>
    <property type="evidence" value="ECO:0007669"/>
    <property type="project" value="TreeGrafter"/>
</dbReference>
<gene>
    <name evidence="8" type="ORF">SAMN03080615_00902</name>
</gene>
<dbReference type="AlphaFoldDB" id="A0A1H9EHG6"/>
<evidence type="ECO:0000256" key="5">
    <source>
        <dbReference type="ARBA" id="ARBA00022679"/>
    </source>
</evidence>
<dbReference type="InterPro" id="IPR000796">
    <property type="entry name" value="Asp_trans"/>
</dbReference>
<evidence type="ECO:0000313" key="9">
    <source>
        <dbReference type="Proteomes" id="UP000198749"/>
    </source>
</evidence>
<evidence type="ECO:0000313" key="8">
    <source>
        <dbReference type="EMBL" id="SEQ25075.1"/>
    </source>
</evidence>
<dbReference type="Gene3D" id="3.40.640.10">
    <property type="entry name" value="Type I PLP-dependent aspartate aminotransferase-like (Major domain)"/>
    <property type="match status" value="1"/>
</dbReference>